<keyword evidence="4 8" id="KW-0812">Transmembrane</keyword>
<evidence type="ECO:0000259" key="9">
    <source>
        <dbReference type="Pfam" id="PF01545"/>
    </source>
</evidence>
<evidence type="ECO:0000256" key="7">
    <source>
        <dbReference type="ARBA" id="ARBA00023136"/>
    </source>
</evidence>
<dbReference type="InterPro" id="IPR050681">
    <property type="entry name" value="CDF/SLC30A"/>
</dbReference>
<dbReference type="Gene3D" id="1.20.1510.10">
    <property type="entry name" value="Cation efflux protein transmembrane domain"/>
    <property type="match status" value="1"/>
</dbReference>
<evidence type="ECO:0000256" key="5">
    <source>
        <dbReference type="ARBA" id="ARBA00022989"/>
    </source>
</evidence>
<keyword evidence="6" id="KW-0406">Ion transport</keyword>
<evidence type="ECO:0000256" key="3">
    <source>
        <dbReference type="ARBA" id="ARBA00022448"/>
    </source>
</evidence>
<evidence type="ECO:0000256" key="1">
    <source>
        <dbReference type="ARBA" id="ARBA00004141"/>
    </source>
</evidence>
<evidence type="ECO:0000256" key="4">
    <source>
        <dbReference type="ARBA" id="ARBA00022692"/>
    </source>
</evidence>
<feature type="domain" description="Cation efflux protein transmembrane" evidence="9">
    <location>
        <begin position="26"/>
        <end position="213"/>
    </location>
</feature>
<organism evidence="11 12">
    <name type="scientific">Nocardioides silvaticus</name>
    <dbReference type="NCBI Taxonomy" id="2201891"/>
    <lineage>
        <taxon>Bacteria</taxon>
        <taxon>Bacillati</taxon>
        <taxon>Actinomycetota</taxon>
        <taxon>Actinomycetes</taxon>
        <taxon>Propionibacteriales</taxon>
        <taxon>Nocardioidaceae</taxon>
        <taxon>Nocardioides</taxon>
    </lineage>
</organism>
<evidence type="ECO:0000259" key="10">
    <source>
        <dbReference type="Pfam" id="PF16916"/>
    </source>
</evidence>
<dbReference type="SUPFAM" id="SSF160240">
    <property type="entry name" value="Cation efflux protein cytoplasmic domain-like"/>
    <property type="match status" value="1"/>
</dbReference>
<proteinExistence type="inferred from homology"/>
<dbReference type="Proteomes" id="UP000245507">
    <property type="component" value="Unassembled WGS sequence"/>
</dbReference>
<dbReference type="OrthoDB" id="9809646at2"/>
<dbReference type="RefSeq" id="WP_109693259.1">
    <property type="nucleotide sequence ID" value="NZ_QGDD01000003.1"/>
</dbReference>
<dbReference type="NCBIfam" id="TIGR01297">
    <property type="entry name" value="CDF"/>
    <property type="match status" value="1"/>
</dbReference>
<gene>
    <name evidence="11" type="ORF">DJ010_08585</name>
</gene>
<name>A0A316TFJ1_9ACTN</name>
<keyword evidence="12" id="KW-1185">Reference proteome</keyword>
<reference evidence="11 12" key="1">
    <citation type="submission" date="2018-05" db="EMBL/GenBank/DDBJ databases">
        <title>Nocardioides silvaticus genome.</title>
        <authorList>
            <person name="Li C."/>
            <person name="Wang G."/>
        </authorList>
    </citation>
    <scope>NUCLEOTIDE SEQUENCE [LARGE SCALE GENOMIC DNA]</scope>
    <source>
        <strain evidence="11 12">CCTCC AB 2018079</strain>
    </source>
</reference>
<dbReference type="InterPro" id="IPR036837">
    <property type="entry name" value="Cation_efflux_CTD_sf"/>
</dbReference>
<feature type="transmembrane region" description="Helical" evidence="8">
    <location>
        <begin position="59"/>
        <end position="77"/>
    </location>
</feature>
<dbReference type="InterPro" id="IPR027470">
    <property type="entry name" value="Cation_efflux_CTD"/>
</dbReference>
<feature type="transmembrane region" description="Helical" evidence="8">
    <location>
        <begin position="123"/>
        <end position="143"/>
    </location>
</feature>
<dbReference type="GO" id="GO:0005385">
    <property type="term" value="F:zinc ion transmembrane transporter activity"/>
    <property type="evidence" value="ECO:0007669"/>
    <property type="project" value="TreeGrafter"/>
</dbReference>
<evidence type="ECO:0000256" key="6">
    <source>
        <dbReference type="ARBA" id="ARBA00023065"/>
    </source>
</evidence>
<dbReference type="Pfam" id="PF16916">
    <property type="entry name" value="ZT_dimer"/>
    <property type="match status" value="1"/>
</dbReference>
<dbReference type="InterPro" id="IPR002524">
    <property type="entry name" value="Cation_efflux"/>
</dbReference>
<sequence>MGAGHGHGHGHAASRAADRRRLRWVLLVTGSVLVVELVGAWLTGSLALLADAGHMATDAGAVVLALGASYVAARPGGARSTFGYHRVEVVAALVNAVVLLGVCGYLAWTGIGRLSDPPEVDGVGLVGFAVVGLLANAVALTVLAGGDRDSLNLRGALNEVFADLLGSVLAVAAGVAILVADWQQADPVASLLIAVMILPRAVLLIRDSGRVLLEIAPADLDLDDVVHHLAHAPGVVDVHDLHAWTITSGMTSLSAHVTVRDDVLDQRGVGAVLDALDECVATHFGVQHTTFQVEPESHREHEDLGEMH</sequence>
<accession>A0A316TFJ1</accession>
<feature type="transmembrane region" description="Helical" evidence="8">
    <location>
        <begin position="188"/>
        <end position="205"/>
    </location>
</feature>
<feature type="transmembrane region" description="Helical" evidence="8">
    <location>
        <begin position="89"/>
        <end position="111"/>
    </location>
</feature>
<dbReference type="InterPro" id="IPR027469">
    <property type="entry name" value="Cation_efflux_TMD_sf"/>
</dbReference>
<protein>
    <submittedName>
        <fullName evidence="11">Cation transporter</fullName>
    </submittedName>
</protein>
<dbReference type="InterPro" id="IPR058533">
    <property type="entry name" value="Cation_efflux_TM"/>
</dbReference>
<comment type="similarity">
    <text evidence="2">Belongs to the cation diffusion facilitator (CDF) transporter (TC 2.A.4) family. SLC30A subfamily.</text>
</comment>
<dbReference type="PANTHER" id="PTHR11562:SF17">
    <property type="entry name" value="RE54080P-RELATED"/>
    <property type="match status" value="1"/>
</dbReference>
<dbReference type="PANTHER" id="PTHR11562">
    <property type="entry name" value="CATION EFFLUX PROTEIN/ ZINC TRANSPORTER"/>
    <property type="match status" value="1"/>
</dbReference>
<keyword evidence="5 8" id="KW-1133">Transmembrane helix</keyword>
<keyword evidence="3" id="KW-0813">Transport</keyword>
<comment type="subcellular location">
    <subcellularLocation>
        <location evidence="1">Membrane</location>
        <topology evidence="1">Multi-pass membrane protein</topology>
    </subcellularLocation>
</comment>
<evidence type="ECO:0000313" key="11">
    <source>
        <dbReference type="EMBL" id="PWN03170.1"/>
    </source>
</evidence>
<dbReference type="EMBL" id="QGDD01000003">
    <property type="protein sequence ID" value="PWN03170.1"/>
    <property type="molecule type" value="Genomic_DNA"/>
</dbReference>
<feature type="transmembrane region" description="Helical" evidence="8">
    <location>
        <begin position="164"/>
        <end position="182"/>
    </location>
</feature>
<keyword evidence="7 8" id="KW-0472">Membrane</keyword>
<dbReference type="AlphaFoldDB" id="A0A316TFJ1"/>
<evidence type="ECO:0000313" key="12">
    <source>
        <dbReference type="Proteomes" id="UP000245507"/>
    </source>
</evidence>
<dbReference type="SUPFAM" id="SSF161111">
    <property type="entry name" value="Cation efflux protein transmembrane domain-like"/>
    <property type="match status" value="1"/>
</dbReference>
<evidence type="ECO:0000256" key="8">
    <source>
        <dbReference type="SAM" id="Phobius"/>
    </source>
</evidence>
<dbReference type="Pfam" id="PF01545">
    <property type="entry name" value="Cation_efflux"/>
    <property type="match status" value="1"/>
</dbReference>
<feature type="domain" description="Cation efflux protein cytoplasmic" evidence="10">
    <location>
        <begin position="218"/>
        <end position="296"/>
    </location>
</feature>
<comment type="caution">
    <text evidence="11">The sequence shown here is derived from an EMBL/GenBank/DDBJ whole genome shotgun (WGS) entry which is preliminary data.</text>
</comment>
<dbReference type="GO" id="GO:0005886">
    <property type="term" value="C:plasma membrane"/>
    <property type="evidence" value="ECO:0007669"/>
    <property type="project" value="TreeGrafter"/>
</dbReference>
<feature type="transmembrane region" description="Helical" evidence="8">
    <location>
        <begin position="24"/>
        <end position="47"/>
    </location>
</feature>
<evidence type="ECO:0000256" key="2">
    <source>
        <dbReference type="ARBA" id="ARBA00008873"/>
    </source>
</evidence>